<organism evidence="3">
    <name type="scientific">Rodentolepis nana</name>
    <name type="common">Dwarf tapeworm</name>
    <name type="synonym">Hymenolepis nana</name>
    <dbReference type="NCBI Taxonomy" id="102285"/>
    <lineage>
        <taxon>Eukaryota</taxon>
        <taxon>Metazoa</taxon>
        <taxon>Spiralia</taxon>
        <taxon>Lophotrochozoa</taxon>
        <taxon>Platyhelminthes</taxon>
        <taxon>Cestoda</taxon>
        <taxon>Eucestoda</taxon>
        <taxon>Cyclophyllidea</taxon>
        <taxon>Hymenolepididae</taxon>
        <taxon>Rodentolepis</taxon>
    </lineage>
</organism>
<dbReference type="AlphaFoldDB" id="A0A0R3TW30"/>
<dbReference type="PANTHER" id="PTHR10185:SF17">
    <property type="entry name" value="GM01519P-RELATED"/>
    <property type="match status" value="1"/>
</dbReference>
<dbReference type="STRING" id="102285.A0A0R3TW30"/>
<reference evidence="1 2" key="2">
    <citation type="submission" date="2018-11" db="EMBL/GenBank/DDBJ databases">
        <authorList>
            <consortium name="Pathogen Informatics"/>
        </authorList>
    </citation>
    <scope>NUCLEOTIDE SEQUENCE [LARGE SCALE GENOMIC DNA]</scope>
</reference>
<dbReference type="EMBL" id="UZAE01013985">
    <property type="protein sequence ID" value="VDO12036.1"/>
    <property type="molecule type" value="Genomic_DNA"/>
</dbReference>
<dbReference type="PANTHER" id="PTHR10185">
    <property type="entry name" value="PHOSPHOLIPASE D - RELATED"/>
    <property type="match status" value="1"/>
</dbReference>
<evidence type="ECO:0000313" key="2">
    <source>
        <dbReference type="Proteomes" id="UP000278807"/>
    </source>
</evidence>
<evidence type="ECO:0000313" key="1">
    <source>
        <dbReference type="EMBL" id="VDO12036.1"/>
    </source>
</evidence>
<keyword evidence="2" id="KW-1185">Reference proteome</keyword>
<protein>
    <submittedName>
        <fullName evidence="3">Ovule protein</fullName>
    </submittedName>
</protein>
<sequence length="102" mass="11488">MVFSMETLARVRSGELEPCSAYLVESLPEGVIYPPSAPSLISTSFAWDLLIFKAKRNISIASFYWSMLREDVYNSSSAYQVISVCLNYSMHSSLSETPHLRI</sequence>
<name>A0A0R3TW30_RODNA</name>
<dbReference type="InterPro" id="IPR050874">
    <property type="entry name" value="Diverse_PLD-related"/>
</dbReference>
<dbReference type="Proteomes" id="UP000278807">
    <property type="component" value="Unassembled WGS sequence"/>
</dbReference>
<gene>
    <name evidence="1" type="ORF">HNAJ_LOCUS12043</name>
</gene>
<evidence type="ECO:0000313" key="3">
    <source>
        <dbReference type="WBParaSite" id="HNAJ_0001205401-mRNA-1"/>
    </source>
</evidence>
<dbReference type="WBParaSite" id="HNAJ_0001205401-mRNA-1">
    <property type="protein sequence ID" value="HNAJ_0001205401-mRNA-1"/>
    <property type="gene ID" value="HNAJ_0001205401"/>
</dbReference>
<accession>A0A0R3TW30</accession>
<reference evidence="3" key="1">
    <citation type="submission" date="2017-02" db="UniProtKB">
        <authorList>
            <consortium name="WormBaseParasite"/>
        </authorList>
    </citation>
    <scope>IDENTIFICATION</scope>
</reference>
<dbReference type="OrthoDB" id="1923775at2759"/>
<proteinExistence type="predicted"/>